<feature type="region of interest" description="Disordered" evidence="7">
    <location>
        <begin position="938"/>
        <end position="1001"/>
    </location>
</feature>
<proteinExistence type="inferred from homology"/>
<feature type="transmembrane region" description="Helical" evidence="8">
    <location>
        <begin position="461"/>
        <end position="480"/>
    </location>
</feature>
<dbReference type="PROSITE" id="PS00059">
    <property type="entry name" value="ADH_ZINC"/>
    <property type="match status" value="1"/>
</dbReference>
<dbReference type="Proteomes" id="UP000186817">
    <property type="component" value="Unassembled WGS sequence"/>
</dbReference>
<dbReference type="InterPro" id="IPR036291">
    <property type="entry name" value="NAD(P)-bd_dom_sf"/>
</dbReference>
<dbReference type="SMART" id="SM00829">
    <property type="entry name" value="PKS_ER"/>
    <property type="match status" value="1"/>
</dbReference>
<evidence type="ECO:0000256" key="3">
    <source>
        <dbReference type="ARBA" id="ARBA00022833"/>
    </source>
</evidence>
<name>A0A1Q9EHV9_SYMMI</name>
<dbReference type="AlphaFoldDB" id="A0A1Q9EHV9"/>
<dbReference type="GO" id="GO:0008270">
    <property type="term" value="F:zinc ion binding"/>
    <property type="evidence" value="ECO:0007669"/>
    <property type="project" value="InterPro"/>
</dbReference>
<feature type="transmembrane region" description="Helical" evidence="8">
    <location>
        <begin position="412"/>
        <end position="432"/>
    </location>
</feature>
<keyword evidence="4" id="KW-0560">Oxidoreductase</keyword>
<evidence type="ECO:0000256" key="2">
    <source>
        <dbReference type="ARBA" id="ARBA00022723"/>
    </source>
</evidence>
<keyword evidence="8" id="KW-0472">Membrane</keyword>
<feature type="compositionally biased region" description="Basic and acidic residues" evidence="7">
    <location>
        <begin position="957"/>
        <end position="976"/>
    </location>
</feature>
<evidence type="ECO:0000313" key="11">
    <source>
        <dbReference type="Proteomes" id="UP000186817"/>
    </source>
</evidence>
<dbReference type="InterPro" id="IPR002328">
    <property type="entry name" value="ADH_Zn_CS"/>
</dbReference>
<comment type="caution">
    <text evidence="10">The sequence shown here is derived from an EMBL/GenBank/DDBJ whole genome shotgun (WGS) entry which is preliminary data.</text>
</comment>
<accession>A0A1Q9EHV9</accession>
<feature type="region of interest" description="Disordered" evidence="7">
    <location>
        <begin position="286"/>
        <end position="305"/>
    </location>
</feature>
<sequence>MLELEDWSCTEEIPRLQDVLRDFADSDNMVSESSLRDVVGFTEEVADTLAAQLGPGPWHVEKLEQLFSGATNEDLEEEPASRSSSPAKGWRSDSPHRQWSSASPLRRRHTVGFASEAPSYDADDLEDDGLCQLSALVETALRGDEEATKLQHLLRRTWHVAQALEQQRHRLQDEAAEAHKQAKLQSERVTSAENARVSAEAAEAAALSALQVAGQRQVASRELIRRREEELEEARLRSEGLEGELARQAARLRGLEVSGMATHGYAWLRMATHGYAWPRDRLKRALSPLPGPGNSPDLSRSRTKSARCGRCGRRNLVGIGKRDLLGRVDEWHGCFGCCTLTVGVEATCFLSLLVQITIISLCSSAETLSLMGLKVSPEIQVICASWALAGMPVVIAAGVGVLYHVDHLLRTLFWYLVISFPLGISVSAWLLLSGKVCDSVVEDEIQRLGSVFVCGFTESFVFMWTTVAALLHAYLIYVVWSAAEEITEMTYNSVSLSAYSNKLQFMASMGQAAPEVKSVPVMNPGVSMAPREQDEAAPLPTEAYVIKAEGQAMELQSILLPPLTETQVEVEMSHCGLSRADLHMRDNDWGVSDFPLVLGHEGYGMVRKLGSKVQSLRVGDRVGVGWIRDSCRLCDACGEGMENLCETGYQGTFLGSSAGPFGKVPSNEFGGCFSKIVRVEEAFAFLLAPSLPPELACPLMGAGAAMYEALCTWVKPGSSVGIGSFGGLGTLGTQLAKKMGAKVTVFSASAGKREAALEVGADEFVSTASSASMMRAENSIDAFFDTSPVNAGLNQLMKLLKINGTLVRVGIPFAADAELQASWHPLIFSARRVVGSIACGRRRTKEMLHLVYNNLDFFSQSSAWTTSQIRPFSEVNEAMKQLQEQRMESFRIVLQWCSFKAFTRLRSRFAPDTAAPAAAVQSAGAAAMGNQSFPAPTSDVFKSAVPGDSVDVPTEEPFVREPPADKDFTPQSEKKPTPQSARSVGAPQSFFPSPSSGANFA</sequence>
<dbReference type="InterPro" id="IPR047109">
    <property type="entry name" value="CAD-like"/>
</dbReference>
<feature type="domain" description="Enoyl reductase (ER)" evidence="9">
    <location>
        <begin position="550"/>
        <end position="894"/>
    </location>
</feature>
<keyword evidence="8" id="KW-1133">Transmembrane helix</keyword>
<evidence type="ECO:0000256" key="8">
    <source>
        <dbReference type="SAM" id="Phobius"/>
    </source>
</evidence>
<evidence type="ECO:0000313" key="10">
    <source>
        <dbReference type="EMBL" id="OLQ07033.1"/>
    </source>
</evidence>
<comment type="similarity">
    <text evidence="5">Belongs to the zinc-containing alcohol dehydrogenase family.</text>
</comment>
<evidence type="ECO:0000256" key="6">
    <source>
        <dbReference type="SAM" id="Coils"/>
    </source>
</evidence>
<dbReference type="EMBL" id="LSRX01000148">
    <property type="protein sequence ID" value="OLQ07033.1"/>
    <property type="molecule type" value="Genomic_DNA"/>
</dbReference>
<dbReference type="InterPro" id="IPR020843">
    <property type="entry name" value="ER"/>
</dbReference>
<evidence type="ECO:0000259" key="9">
    <source>
        <dbReference type="SMART" id="SM00829"/>
    </source>
</evidence>
<dbReference type="GO" id="GO:0016616">
    <property type="term" value="F:oxidoreductase activity, acting on the CH-OH group of donors, NAD or NADP as acceptor"/>
    <property type="evidence" value="ECO:0007669"/>
    <property type="project" value="InterPro"/>
</dbReference>
<protein>
    <submittedName>
        <fullName evidence="10">NADP-dependent alcohol dehydrogenase C 2</fullName>
    </submittedName>
</protein>
<evidence type="ECO:0000256" key="4">
    <source>
        <dbReference type="ARBA" id="ARBA00023002"/>
    </source>
</evidence>
<keyword evidence="6" id="KW-0175">Coiled coil</keyword>
<feature type="transmembrane region" description="Helical" evidence="8">
    <location>
        <begin position="384"/>
        <end position="405"/>
    </location>
</feature>
<dbReference type="Pfam" id="PF00107">
    <property type="entry name" value="ADH_zinc_N"/>
    <property type="match status" value="1"/>
</dbReference>
<dbReference type="FunFam" id="3.40.50.720:FF:000022">
    <property type="entry name" value="Cinnamyl alcohol dehydrogenase"/>
    <property type="match status" value="1"/>
</dbReference>
<dbReference type="PANTHER" id="PTHR42683">
    <property type="entry name" value="ALDEHYDE REDUCTASE"/>
    <property type="match status" value="1"/>
</dbReference>
<dbReference type="Gene3D" id="3.40.50.720">
    <property type="entry name" value="NAD(P)-binding Rossmann-like Domain"/>
    <property type="match status" value="1"/>
</dbReference>
<feature type="coiled-coil region" evidence="6">
    <location>
        <begin position="224"/>
        <end position="251"/>
    </location>
</feature>
<dbReference type="SUPFAM" id="SSF50129">
    <property type="entry name" value="GroES-like"/>
    <property type="match status" value="1"/>
</dbReference>
<feature type="coiled-coil region" evidence="6">
    <location>
        <begin position="161"/>
        <end position="188"/>
    </location>
</feature>
<gene>
    <name evidence="10" type="primary">adhC2</name>
    <name evidence="10" type="ORF">AK812_SmicGene9651</name>
</gene>
<feature type="region of interest" description="Disordered" evidence="7">
    <location>
        <begin position="71"/>
        <end position="105"/>
    </location>
</feature>
<dbReference type="CDD" id="cd05283">
    <property type="entry name" value="CAD1"/>
    <property type="match status" value="1"/>
</dbReference>
<keyword evidence="8" id="KW-0812">Transmembrane</keyword>
<dbReference type="Pfam" id="PF08240">
    <property type="entry name" value="ADH_N"/>
    <property type="match status" value="1"/>
</dbReference>
<dbReference type="InterPro" id="IPR011032">
    <property type="entry name" value="GroES-like_sf"/>
</dbReference>
<dbReference type="Gene3D" id="3.90.180.10">
    <property type="entry name" value="Medium-chain alcohol dehydrogenases, catalytic domain"/>
    <property type="match status" value="1"/>
</dbReference>
<dbReference type="SUPFAM" id="SSF51735">
    <property type="entry name" value="NAD(P)-binding Rossmann-fold domains"/>
    <property type="match status" value="1"/>
</dbReference>
<keyword evidence="3 5" id="KW-0862">Zinc</keyword>
<keyword evidence="11" id="KW-1185">Reference proteome</keyword>
<evidence type="ECO:0000256" key="7">
    <source>
        <dbReference type="SAM" id="MobiDB-lite"/>
    </source>
</evidence>
<feature type="compositionally biased region" description="Polar residues" evidence="7">
    <location>
        <begin position="990"/>
        <end position="1001"/>
    </location>
</feature>
<evidence type="ECO:0000256" key="5">
    <source>
        <dbReference type="RuleBase" id="RU361277"/>
    </source>
</evidence>
<dbReference type="InterPro" id="IPR013154">
    <property type="entry name" value="ADH-like_N"/>
</dbReference>
<evidence type="ECO:0000256" key="1">
    <source>
        <dbReference type="ARBA" id="ARBA00001947"/>
    </source>
</evidence>
<dbReference type="OrthoDB" id="424133at2759"/>
<dbReference type="InterPro" id="IPR013149">
    <property type="entry name" value="ADH-like_C"/>
</dbReference>
<reference evidence="10 11" key="1">
    <citation type="submission" date="2016-02" db="EMBL/GenBank/DDBJ databases">
        <title>Genome analysis of coral dinoflagellate symbionts highlights evolutionary adaptations to a symbiotic lifestyle.</title>
        <authorList>
            <person name="Aranda M."/>
            <person name="Li Y."/>
            <person name="Liew Y.J."/>
            <person name="Baumgarten S."/>
            <person name="Simakov O."/>
            <person name="Wilson M."/>
            <person name="Piel J."/>
            <person name="Ashoor H."/>
            <person name="Bougouffa S."/>
            <person name="Bajic V.B."/>
            <person name="Ryu T."/>
            <person name="Ravasi T."/>
            <person name="Bayer T."/>
            <person name="Micklem G."/>
            <person name="Kim H."/>
            <person name="Bhak J."/>
            <person name="Lajeunesse T.C."/>
            <person name="Voolstra C.R."/>
        </authorList>
    </citation>
    <scope>NUCLEOTIDE SEQUENCE [LARGE SCALE GENOMIC DNA]</scope>
    <source>
        <strain evidence="10 11">CCMP2467</strain>
    </source>
</reference>
<keyword evidence="2 5" id="KW-0479">Metal-binding</keyword>
<comment type="cofactor">
    <cofactor evidence="1 5">
        <name>Zn(2+)</name>
        <dbReference type="ChEBI" id="CHEBI:29105"/>
    </cofactor>
</comment>
<organism evidence="10 11">
    <name type="scientific">Symbiodinium microadriaticum</name>
    <name type="common">Dinoflagellate</name>
    <name type="synonym">Zooxanthella microadriatica</name>
    <dbReference type="NCBI Taxonomy" id="2951"/>
    <lineage>
        <taxon>Eukaryota</taxon>
        <taxon>Sar</taxon>
        <taxon>Alveolata</taxon>
        <taxon>Dinophyceae</taxon>
        <taxon>Suessiales</taxon>
        <taxon>Symbiodiniaceae</taxon>
        <taxon>Symbiodinium</taxon>
    </lineage>
</organism>